<dbReference type="EMBL" id="JAMGZK010000041">
    <property type="protein sequence ID" value="MCU6663834.1"/>
    <property type="molecule type" value="Genomic_DNA"/>
</dbReference>
<reference evidence="1" key="1">
    <citation type="submission" date="2022-05" db="EMBL/GenBank/DDBJ databases">
        <title>Description of a novel species of Leclercia; Leclercia tamurae and the Proposal for a Novel Genus Silvania gen. nov. Containing Two Novel Species Silvania hatchlandensis sp. nov. and Silvania confinis sp. nov. Isolated from the Rhizosphere of Oak.</title>
        <authorList>
            <person name="Maddock D.W."/>
            <person name="Brady C.L."/>
            <person name="Denman S."/>
            <person name="Arnold D."/>
        </authorList>
    </citation>
    <scope>NUCLEOTIDE SEQUENCE</scope>
    <source>
        <strain evidence="1">H19S6</strain>
    </source>
</reference>
<name>A0A9J6Q3K3_9ENTR</name>
<sequence length="136" mass="15570">MVLKEKAALINAEKCKMDKLWNIYAMALIKKITASERLYHHQIVPYQKDRLLVRVFGSVHINIIRCGTFGSINIDYLVESAELGAIEVPSSRLHQNGMLDDDIVLAESEQVFDHYLNKLNLIYNHILQFSARAGQE</sequence>
<organism evidence="1 2">
    <name type="scientific">Silvania hatchlandensis</name>
    <dbReference type="NCBI Taxonomy" id="2926469"/>
    <lineage>
        <taxon>Bacteria</taxon>
        <taxon>Pseudomonadati</taxon>
        <taxon>Pseudomonadota</taxon>
        <taxon>Gammaproteobacteria</taxon>
        <taxon>Enterobacterales</taxon>
        <taxon>Enterobacteriaceae</taxon>
        <taxon>Silvania</taxon>
    </lineage>
</organism>
<evidence type="ECO:0000313" key="1">
    <source>
        <dbReference type="EMBL" id="MCU6663834.1"/>
    </source>
</evidence>
<evidence type="ECO:0000313" key="2">
    <source>
        <dbReference type="Proteomes" id="UP001063816"/>
    </source>
</evidence>
<comment type="caution">
    <text evidence="1">The sequence shown here is derived from an EMBL/GenBank/DDBJ whole genome shotgun (WGS) entry which is preliminary data.</text>
</comment>
<dbReference type="InterPro" id="IPR021285">
    <property type="entry name" value="Tscrpt_reg_HycA"/>
</dbReference>
<protein>
    <submittedName>
        <fullName evidence="1">Uncharacterized protein</fullName>
    </submittedName>
</protein>
<proteinExistence type="predicted"/>
<keyword evidence="2" id="KW-1185">Reference proteome</keyword>
<accession>A0A9J6Q3K3</accession>
<dbReference type="RefSeq" id="WP_271281560.1">
    <property type="nucleotide sequence ID" value="NZ_JAMGZK010000041.1"/>
</dbReference>
<gene>
    <name evidence="1" type="ORF">M8014_05675</name>
</gene>
<dbReference type="Pfam" id="PF11046">
    <property type="entry name" value="HycA_repressor"/>
    <property type="match status" value="1"/>
</dbReference>
<dbReference type="Proteomes" id="UP001063816">
    <property type="component" value="Unassembled WGS sequence"/>
</dbReference>
<dbReference type="AlphaFoldDB" id="A0A9J6Q3K3"/>